<organism evidence="2 3">
    <name type="scientific">Cyclotella cryptica</name>
    <dbReference type="NCBI Taxonomy" id="29204"/>
    <lineage>
        <taxon>Eukaryota</taxon>
        <taxon>Sar</taxon>
        <taxon>Stramenopiles</taxon>
        <taxon>Ochrophyta</taxon>
        <taxon>Bacillariophyta</taxon>
        <taxon>Coscinodiscophyceae</taxon>
        <taxon>Thalassiosirophycidae</taxon>
        <taxon>Stephanodiscales</taxon>
        <taxon>Stephanodiscaceae</taxon>
        <taxon>Cyclotella</taxon>
    </lineage>
</organism>
<dbReference type="AlphaFoldDB" id="A0ABD3P4Z9"/>
<feature type="region of interest" description="Disordered" evidence="1">
    <location>
        <begin position="104"/>
        <end position="128"/>
    </location>
</feature>
<dbReference type="Proteomes" id="UP001516023">
    <property type="component" value="Unassembled WGS sequence"/>
</dbReference>
<dbReference type="SUPFAM" id="SSF52047">
    <property type="entry name" value="RNI-like"/>
    <property type="match status" value="1"/>
</dbReference>
<dbReference type="EMBL" id="JABMIG020000284">
    <property type="protein sequence ID" value="KAL3782506.1"/>
    <property type="molecule type" value="Genomic_DNA"/>
</dbReference>
<protein>
    <submittedName>
        <fullName evidence="2">Uncharacterized protein</fullName>
    </submittedName>
</protein>
<reference evidence="2 3" key="1">
    <citation type="journal article" date="2020" name="G3 (Bethesda)">
        <title>Improved Reference Genome for Cyclotella cryptica CCMP332, a Model for Cell Wall Morphogenesis, Salinity Adaptation, and Lipid Production in Diatoms (Bacillariophyta).</title>
        <authorList>
            <person name="Roberts W.R."/>
            <person name="Downey K.M."/>
            <person name="Ruck E.C."/>
            <person name="Traller J.C."/>
            <person name="Alverson A.J."/>
        </authorList>
    </citation>
    <scope>NUCLEOTIDE SEQUENCE [LARGE SCALE GENOMIC DNA]</scope>
    <source>
        <strain evidence="2 3">CCMP332</strain>
    </source>
</reference>
<proteinExistence type="predicted"/>
<evidence type="ECO:0000313" key="3">
    <source>
        <dbReference type="Proteomes" id="UP001516023"/>
    </source>
</evidence>
<name>A0ABD3P4Z9_9STRA</name>
<evidence type="ECO:0000256" key="1">
    <source>
        <dbReference type="SAM" id="MobiDB-lite"/>
    </source>
</evidence>
<gene>
    <name evidence="2" type="ORF">HJC23_013435</name>
</gene>
<feature type="compositionally biased region" description="Polar residues" evidence="1">
    <location>
        <begin position="112"/>
        <end position="127"/>
    </location>
</feature>
<comment type="caution">
    <text evidence="2">The sequence shown here is derived from an EMBL/GenBank/DDBJ whole genome shotgun (WGS) entry which is preliminary data.</text>
</comment>
<keyword evidence="3" id="KW-1185">Reference proteome</keyword>
<sequence length="641" mass="70173">MRPSAAPAGLRRVTALFVSYPTMGRKKGKQCGSFHCKKLNAEYHHKLFVDNASEADQYRNPISKNILGKGLGYRSAASCDDNSGRWDSNGRSCHGDKWSSIFANRPSGGRASGSTRSNASITRESQNAARGLAHLRHLLEERRSEDRYHDRQFRLALQRSRIRDAHLSSDGSARDNTAVEAVQSNQHKSKTVRNEPGWLLSHSFEESCDPKHSAQLMDQNDDQYINKDGVPSLQSLTARVLGPLLPVYVAACGHEFVGECLKSASPEILAILSVALAKSAFASCHGQEDTMNYATTDGAVKALAYSGLATGLVLKGAPPMMPTHNKMNEEEIIDDNDDTRWLSDRGLLALRPRLLPHATKTDDVPDVSTSITGIQHNDDWETLDVDLDLTARMAGCFHLTRLELVDIPLQSSPCARGGITLGALRALLQSCPGITHLALTGSFYNWDDSVSNVPPHVFVAARDASEDVNFLLSGTPSTLPSAETWNGNPRDRIGQYHYDQSCDQACDIKGLHQLLPDLQVLDVSNCSWITPPMIFRFLLQCRDGMTKLCCVSTNEYNPHRDKCDKNNVVAGSGEIDQISETCDEVSAQPLPSISLRLLAVKGCDFSLADARMIEEWAKHSLSGNVALLTGLSERTSAGDFS</sequence>
<evidence type="ECO:0000313" key="2">
    <source>
        <dbReference type="EMBL" id="KAL3782506.1"/>
    </source>
</evidence>
<accession>A0ABD3P4Z9</accession>
<feature type="region of interest" description="Disordered" evidence="1">
    <location>
        <begin position="166"/>
        <end position="192"/>
    </location>
</feature>